<sequence length="195" mass="22603">MVAPNSPTRVYNEVLDLIRKDRKLAKLFGNSIVGYGEPSYSRLQRNRSISNKVVLNKNGEKLQEIRFYIEGEKEEHYGVVNAKLIEDQSLKSWRYYHISVDVYKTKKMDEAFEELAGKKDTKLIEAYSNRQNQTSLVTPNLSIDMFSSPEYLKEKQLELQRKRVHSGFFAPKNPKSNNDDGNASWFGIFKPSSRN</sequence>
<dbReference type="EMBL" id="LSSK01001436">
    <property type="protein sequence ID" value="OMH79725.1"/>
    <property type="molecule type" value="Genomic_DNA"/>
</dbReference>
<name>A0A1R1PFE2_ZANCU</name>
<proteinExistence type="inferred from homology"/>
<dbReference type="GO" id="GO:0005744">
    <property type="term" value="C:TIM23 mitochondrial import inner membrane translocase complex"/>
    <property type="evidence" value="ECO:0007669"/>
    <property type="project" value="UniProtKB-UniRule"/>
</dbReference>
<comment type="subcellular location">
    <subcellularLocation>
        <location evidence="9">Mitochondrion inner membrane</location>
        <topology evidence="9">Single-pass membrane protein</topology>
    </subcellularLocation>
    <subcellularLocation>
        <location evidence="1">Mitochondrion membrane</location>
        <topology evidence="1">Single-pass membrane protein</topology>
    </subcellularLocation>
</comment>
<keyword evidence="9" id="KW-0999">Mitochondrion inner membrane</keyword>
<evidence type="ECO:0000256" key="3">
    <source>
        <dbReference type="ARBA" id="ARBA00020726"/>
    </source>
</evidence>
<reference evidence="11" key="1">
    <citation type="submission" date="2017-01" db="EMBL/GenBank/DDBJ databases">
        <authorList>
            <person name="Wang Y."/>
            <person name="White M."/>
            <person name="Kvist S."/>
            <person name="Moncalvo J.-M."/>
        </authorList>
    </citation>
    <scope>NUCLEOTIDE SEQUENCE [LARGE SCALE GENOMIC DNA]</scope>
    <source>
        <strain evidence="11">COL-18-3</strain>
    </source>
</reference>
<evidence type="ECO:0000256" key="1">
    <source>
        <dbReference type="ARBA" id="ARBA00004304"/>
    </source>
</evidence>
<evidence type="ECO:0000256" key="6">
    <source>
        <dbReference type="ARBA" id="ARBA00022989"/>
    </source>
</evidence>
<dbReference type="PANTHER" id="PTHR13032">
    <property type="entry name" value="MITOCHONDRIAL IMPORT INNER MEMBRANE TRANSLOCASE SUBUNIT TIM21"/>
    <property type="match status" value="1"/>
</dbReference>
<keyword evidence="9" id="KW-0813">Transport</keyword>
<keyword evidence="7 9" id="KW-0496">Mitochondrion</keyword>
<accession>A0A1R1PFE2</accession>
<keyword evidence="4" id="KW-0812">Transmembrane</keyword>
<dbReference type="InterPro" id="IPR038552">
    <property type="entry name" value="Tim21_IMS_sf"/>
</dbReference>
<dbReference type="Proteomes" id="UP000188320">
    <property type="component" value="Unassembled WGS sequence"/>
</dbReference>
<evidence type="ECO:0000313" key="11">
    <source>
        <dbReference type="Proteomes" id="UP000188320"/>
    </source>
</evidence>
<organism evidence="10 11">
    <name type="scientific">Zancudomyces culisetae</name>
    <name type="common">Gut fungus</name>
    <name type="synonym">Smittium culisetae</name>
    <dbReference type="NCBI Taxonomy" id="1213189"/>
    <lineage>
        <taxon>Eukaryota</taxon>
        <taxon>Fungi</taxon>
        <taxon>Fungi incertae sedis</taxon>
        <taxon>Zoopagomycota</taxon>
        <taxon>Kickxellomycotina</taxon>
        <taxon>Harpellomycetes</taxon>
        <taxon>Harpellales</taxon>
        <taxon>Legeriomycetaceae</taxon>
        <taxon>Zancudomyces</taxon>
    </lineage>
</organism>
<comment type="caution">
    <text evidence="10">The sequence shown here is derived from an EMBL/GenBank/DDBJ whole genome shotgun (WGS) entry which is preliminary data.</text>
</comment>
<dbReference type="Pfam" id="PF08294">
    <property type="entry name" value="TIM21"/>
    <property type="match status" value="1"/>
</dbReference>
<keyword evidence="8" id="KW-0472">Membrane</keyword>
<evidence type="ECO:0000256" key="9">
    <source>
        <dbReference type="RuleBase" id="RU367142"/>
    </source>
</evidence>
<gene>
    <name evidence="10" type="ORF">AX774_g6846</name>
</gene>
<comment type="similarity">
    <text evidence="2 9">Belongs to the TIM21 family.</text>
</comment>
<evidence type="ECO:0000256" key="4">
    <source>
        <dbReference type="ARBA" id="ARBA00022692"/>
    </source>
</evidence>
<comment type="subunit">
    <text evidence="9">Component of the TIM23 complex.</text>
</comment>
<dbReference type="OrthoDB" id="436405at2759"/>
<evidence type="ECO:0000256" key="8">
    <source>
        <dbReference type="ARBA" id="ARBA00023136"/>
    </source>
</evidence>
<keyword evidence="11" id="KW-1185">Reference proteome</keyword>
<keyword evidence="9" id="KW-0653">Protein transport</keyword>
<dbReference type="PANTHER" id="PTHR13032:SF6">
    <property type="entry name" value="MITOCHONDRIAL IMPORT INNER MEMBRANE TRANSLOCASE SUBUNIT TIM21"/>
    <property type="match status" value="1"/>
</dbReference>
<keyword evidence="6" id="KW-1133">Transmembrane helix</keyword>
<protein>
    <recommendedName>
        <fullName evidence="3 9">Mitochondrial import inner membrane translocase subunit Tim21</fullName>
    </recommendedName>
</protein>
<evidence type="ECO:0000256" key="7">
    <source>
        <dbReference type="ARBA" id="ARBA00023128"/>
    </source>
</evidence>
<dbReference type="InterPro" id="IPR013261">
    <property type="entry name" value="Tim21"/>
</dbReference>
<evidence type="ECO:0000256" key="5">
    <source>
        <dbReference type="ARBA" id="ARBA00022946"/>
    </source>
</evidence>
<evidence type="ECO:0000313" key="10">
    <source>
        <dbReference type="EMBL" id="OMH79725.1"/>
    </source>
</evidence>
<evidence type="ECO:0000256" key="2">
    <source>
        <dbReference type="ARBA" id="ARBA00010867"/>
    </source>
</evidence>
<dbReference type="AlphaFoldDB" id="A0A1R1PFE2"/>
<dbReference type="GO" id="GO:0030150">
    <property type="term" value="P:protein import into mitochondrial matrix"/>
    <property type="evidence" value="ECO:0007669"/>
    <property type="project" value="UniProtKB-UniRule"/>
</dbReference>
<dbReference type="Gene3D" id="3.10.450.320">
    <property type="entry name" value="Mitochondrial import inner membrane translocase subunit Tim21"/>
    <property type="match status" value="1"/>
</dbReference>
<comment type="function">
    <text evidence="9">Essential component of the TIM23 complex, a complex that mediates the translocation of transit peptide-containing proteins across the mitochondrial inner membrane.</text>
</comment>
<keyword evidence="9" id="KW-0811">Translocation</keyword>
<keyword evidence="5" id="KW-0809">Transit peptide</keyword>